<evidence type="ECO:0000313" key="5">
    <source>
        <dbReference type="EMBL" id="CCF58121.1"/>
    </source>
</evidence>
<evidence type="ECO:0000256" key="2">
    <source>
        <dbReference type="ARBA" id="ARBA00022490"/>
    </source>
</evidence>
<feature type="domain" description="MIF4G" evidence="4">
    <location>
        <begin position="34"/>
        <end position="264"/>
    </location>
</feature>
<dbReference type="RefSeq" id="XP_003957256.1">
    <property type="nucleotide sequence ID" value="XM_003957207.1"/>
</dbReference>
<dbReference type="KEGG" id="kaf:KAFR_0D04740"/>
<dbReference type="InterPro" id="IPR039762">
    <property type="entry name" value="Nmd2/UPF2"/>
</dbReference>
<dbReference type="Pfam" id="PF04050">
    <property type="entry name" value="Upf2"/>
    <property type="match status" value="1"/>
</dbReference>
<dbReference type="Gene3D" id="1.25.40.180">
    <property type="match status" value="3"/>
</dbReference>
<feature type="region of interest" description="Disordered" evidence="3">
    <location>
        <begin position="814"/>
        <end position="840"/>
    </location>
</feature>
<dbReference type="GO" id="GO:0070478">
    <property type="term" value="P:nuclear-transcribed mRNA catabolic process, 3'-5' exonucleolytic nonsense-mediated decay"/>
    <property type="evidence" value="ECO:0007669"/>
    <property type="project" value="EnsemblFungi"/>
</dbReference>
<dbReference type="eggNOG" id="KOG2051">
    <property type="taxonomic scope" value="Eukaryota"/>
</dbReference>
<dbReference type="EMBL" id="HE650824">
    <property type="protein sequence ID" value="CCF58121.1"/>
    <property type="molecule type" value="Genomic_DNA"/>
</dbReference>
<feature type="compositionally biased region" description="Acidic residues" evidence="3">
    <location>
        <begin position="821"/>
        <end position="840"/>
    </location>
</feature>
<keyword evidence="2" id="KW-0963">Cytoplasm</keyword>
<dbReference type="InterPro" id="IPR016024">
    <property type="entry name" value="ARM-type_fold"/>
</dbReference>
<sequence length="1041" mass="121065">MNDERRSELFELNTRAWNGEDVFPLKNKKLDSSIKKNTGFIKKLKKGFTKDSKDSLLKDLSEISLAKYLSELVTTVNEVLSNVPNRNEEVLVAIEVISAMHQRFSTSFTPKLFQLFLGNFENPADSANIEKNEITRLNKLNGNLRIFTELYLVNIFTTLDDVVSKDALPLFLQKGLNKKESLLFSILKEVLNFKFNLGYTTTVGTSFVKRFPFFFDKDDTTWDKFISDETVRPSLQALFKVFTEAVSGKAVELNKKINKLMKEHQKCQIRTGKLVDEYIEEHDTLMPIFERFKSAIEILGEALNMNVPKFKDEKPIEDEAIVPMIINQVLPPNERLWENDETRRFYENLPDIADLVEESMNSTDAAQSTADAINEFFNVLEMTETKESIDELTVSYWRNHLDNKATRNRLLKFFIETQEWSKIRIYSRFVASNSQYLPEVSEELIKYLDNGFRNQLHSNKINVKNIIFFSEMIKFMQVPIFMIFHKIRTLIMNLHVPNNIEILTIFFEHCGKFLLNKPELQPQMEKMVDLLRTKMRDRQLNMSLKSALDNLLTLLFPPSIKSLNLEGRKLTPEEEFYTVLIRSELSNVDYRRAVNLIRKANWKDGNVYNTLFALFTEPEKVNYQNISILSKLLNGLYAYQRNFVIKTIDQVLENIERGLETNVYSENMSRIANVRYLTEIFNMEMIKATVFLDVINNIIRFGCFRNLPNPAYLNESDPPDNYFRVHLVTTILLNVRRFPSTLTKRLGLLTRFFEYYIFTKNQPLPKETEFKVVDTFAKISETITFSRADNIKDCASILEGLVKSLKPVNNSIKNCEAPLQSEEDYEEEEDDEDNDEGQQIDDDYENFEDQKQTTEDGVDFLDDLSDENESDLANDDSSSEEDESDDEDEDEDDDNFNDIDADRNTELKRMYDEYEKRLKSEEEKKAEEELEKQFQQLMLESVEERQNEKASSDRMPIITSNMSGLNKPKLAIARKTNDGASNGSSEKVAFAFLTKSGKKTSSRTLALPTDVKFVSGVLKEEEKLKNEREKIKRIVLQRTFD</sequence>
<protein>
    <recommendedName>
        <fullName evidence="4">MIF4G domain-containing protein</fullName>
    </recommendedName>
</protein>
<proteinExistence type="predicted"/>
<dbReference type="OrthoDB" id="27832at2759"/>
<dbReference type="InParanoid" id="H2AUS1"/>
<dbReference type="Pfam" id="PF02854">
    <property type="entry name" value="MIF4G"/>
    <property type="match status" value="3"/>
</dbReference>
<dbReference type="GO" id="GO:0006310">
    <property type="term" value="P:DNA recombination"/>
    <property type="evidence" value="ECO:0007669"/>
    <property type="project" value="EnsemblFungi"/>
</dbReference>
<keyword evidence="6" id="KW-1185">Reference proteome</keyword>
<dbReference type="GO" id="GO:0035145">
    <property type="term" value="C:exon-exon junction complex"/>
    <property type="evidence" value="ECO:0007669"/>
    <property type="project" value="TreeGrafter"/>
</dbReference>
<feature type="domain" description="MIF4G" evidence="4">
    <location>
        <begin position="370"/>
        <end position="558"/>
    </location>
</feature>
<evidence type="ECO:0000256" key="1">
    <source>
        <dbReference type="ARBA" id="ARBA00004496"/>
    </source>
</evidence>
<dbReference type="STRING" id="1071382.H2AUS1"/>
<feature type="domain" description="MIF4G" evidence="4">
    <location>
        <begin position="575"/>
        <end position="782"/>
    </location>
</feature>
<feature type="compositionally biased region" description="Acidic residues" evidence="3">
    <location>
        <begin position="860"/>
        <end position="899"/>
    </location>
</feature>
<feature type="region of interest" description="Disordered" evidence="3">
    <location>
        <begin position="860"/>
        <end position="908"/>
    </location>
</feature>
<dbReference type="SUPFAM" id="SSF48371">
    <property type="entry name" value="ARM repeat"/>
    <property type="match status" value="2"/>
</dbReference>
<dbReference type="Proteomes" id="UP000005220">
    <property type="component" value="Chromosome 4"/>
</dbReference>
<gene>
    <name evidence="5" type="primary">KAFR0D04740</name>
    <name evidence="5" type="ORF">KAFR_0D04740</name>
</gene>
<dbReference type="InterPro" id="IPR007193">
    <property type="entry name" value="Upf2/Nmd2_C"/>
</dbReference>
<dbReference type="AlphaFoldDB" id="H2AUS1"/>
<dbReference type="PANTHER" id="PTHR12839">
    <property type="entry name" value="NONSENSE-MEDIATED MRNA DECAY PROTEIN 2 UP-FRAMESHIFT SUPPRESSOR 2"/>
    <property type="match status" value="1"/>
</dbReference>
<dbReference type="PANTHER" id="PTHR12839:SF7">
    <property type="entry name" value="REGULATOR OF NONSENSE TRANSCRIPTS 2"/>
    <property type="match status" value="1"/>
</dbReference>
<reference evidence="5 6" key="1">
    <citation type="journal article" date="2011" name="Proc. Natl. Acad. Sci. U.S.A.">
        <title>Evolutionary erosion of yeast sex chromosomes by mating-type switching accidents.</title>
        <authorList>
            <person name="Gordon J.L."/>
            <person name="Armisen D."/>
            <person name="Proux-Wera E."/>
            <person name="Oheigeartaigh S.S."/>
            <person name="Byrne K.P."/>
            <person name="Wolfe K.H."/>
        </authorList>
    </citation>
    <scope>NUCLEOTIDE SEQUENCE [LARGE SCALE GENOMIC DNA]</scope>
    <source>
        <strain evidence="6">ATCC 22294 / BCRC 22015 / CBS 2517 / CECT 1963 / NBRC 1671 / NRRL Y-8276</strain>
    </source>
</reference>
<dbReference type="SMART" id="SM00543">
    <property type="entry name" value="MIF4G"/>
    <property type="match status" value="3"/>
</dbReference>
<dbReference type="GO" id="GO:0003723">
    <property type="term" value="F:RNA binding"/>
    <property type="evidence" value="ECO:0007669"/>
    <property type="project" value="InterPro"/>
</dbReference>
<evidence type="ECO:0000313" key="6">
    <source>
        <dbReference type="Proteomes" id="UP000005220"/>
    </source>
</evidence>
<dbReference type="InterPro" id="IPR003890">
    <property type="entry name" value="MIF4G-like_typ-3"/>
</dbReference>
<comment type="subcellular location">
    <subcellularLocation>
        <location evidence="1">Cytoplasm</location>
    </subcellularLocation>
</comment>
<dbReference type="FunCoup" id="H2AUS1">
    <property type="interactions" value="1093"/>
</dbReference>
<name>H2AUS1_KAZAF</name>
<evidence type="ECO:0000256" key="3">
    <source>
        <dbReference type="SAM" id="MobiDB-lite"/>
    </source>
</evidence>
<feature type="compositionally biased region" description="Basic and acidic residues" evidence="3">
    <location>
        <begin position="942"/>
        <end position="952"/>
    </location>
</feature>
<organism evidence="5 6">
    <name type="scientific">Kazachstania africana (strain ATCC 22294 / BCRC 22015 / CBS 2517 / CECT 1963 / NBRC 1671 / NRRL Y-8276)</name>
    <name type="common">Yeast</name>
    <name type="synonym">Kluyveromyces africanus</name>
    <dbReference type="NCBI Taxonomy" id="1071382"/>
    <lineage>
        <taxon>Eukaryota</taxon>
        <taxon>Fungi</taxon>
        <taxon>Dikarya</taxon>
        <taxon>Ascomycota</taxon>
        <taxon>Saccharomycotina</taxon>
        <taxon>Saccharomycetes</taxon>
        <taxon>Saccharomycetales</taxon>
        <taxon>Saccharomycetaceae</taxon>
        <taxon>Kazachstania</taxon>
    </lineage>
</organism>
<dbReference type="HOGENOM" id="CLU_002633_1_0_1"/>
<feature type="region of interest" description="Disordered" evidence="3">
    <location>
        <begin position="942"/>
        <end position="962"/>
    </location>
</feature>
<accession>H2AUS1</accession>
<dbReference type="GO" id="GO:0005737">
    <property type="term" value="C:cytoplasm"/>
    <property type="evidence" value="ECO:0007669"/>
    <property type="project" value="UniProtKB-SubCell"/>
</dbReference>
<dbReference type="GeneID" id="13882524"/>
<evidence type="ECO:0000259" key="4">
    <source>
        <dbReference type="SMART" id="SM00543"/>
    </source>
</evidence>